<reference evidence="2" key="1">
    <citation type="submission" date="2021-03" db="EMBL/GenBank/DDBJ databases">
        <title>Draft genome sequence of rust myrtle Austropuccinia psidii MF-1, a brazilian biotype.</title>
        <authorList>
            <person name="Quecine M.C."/>
            <person name="Pachon D.M.R."/>
            <person name="Bonatelli M.L."/>
            <person name="Correr F.H."/>
            <person name="Franceschini L.M."/>
            <person name="Leite T.F."/>
            <person name="Margarido G.R.A."/>
            <person name="Almeida C.A."/>
            <person name="Ferrarezi J.A."/>
            <person name="Labate C.A."/>
        </authorList>
    </citation>
    <scope>NUCLEOTIDE SEQUENCE</scope>
    <source>
        <strain evidence="2">MF-1</strain>
    </source>
</reference>
<keyword evidence="1" id="KW-0732">Signal</keyword>
<feature type="chain" id="PRO_5040220769" description="Secreted protein" evidence="1">
    <location>
        <begin position="23"/>
        <end position="148"/>
    </location>
</feature>
<keyword evidence="3" id="KW-1185">Reference proteome</keyword>
<gene>
    <name evidence="2" type="ORF">O181_096070</name>
</gene>
<proteinExistence type="predicted"/>
<feature type="signal peptide" evidence="1">
    <location>
        <begin position="1"/>
        <end position="22"/>
    </location>
</feature>
<organism evidence="2 3">
    <name type="scientific">Austropuccinia psidii MF-1</name>
    <dbReference type="NCBI Taxonomy" id="1389203"/>
    <lineage>
        <taxon>Eukaryota</taxon>
        <taxon>Fungi</taxon>
        <taxon>Dikarya</taxon>
        <taxon>Basidiomycota</taxon>
        <taxon>Pucciniomycotina</taxon>
        <taxon>Pucciniomycetes</taxon>
        <taxon>Pucciniales</taxon>
        <taxon>Sphaerophragmiaceae</taxon>
        <taxon>Austropuccinia</taxon>
    </lineage>
</organism>
<dbReference type="AlphaFoldDB" id="A0A9Q3PCN7"/>
<evidence type="ECO:0000313" key="2">
    <source>
        <dbReference type="EMBL" id="MBW0556355.1"/>
    </source>
</evidence>
<dbReference type="EMBL" id="AVOT02063754">
    <property type="protein sequence ID" value="MBW0556355.1"/>
    <property type="molecule type" value="Genomic_DNA"/>
</dbReference>
<name>A0A9Q3PCN7_9BASI</name>
<dbReference type="Proteomes" id="UP000765509">
    <property type="component" value="Unassembled WGS sequence"/>
</dbReference>
<evidence type="ECO:0008006" key="4">
    <source>
        <dbReference type="Google" id="ProtNLM"/>
    </source>
</evidence>
<evidence type="ECO:0000313" key="3">
    <source>
        <dbReference type="Proteomes" id="UP000765509"/>
    </source>
</evidence>
<protein>
    <recommendedName>
        <fullName evidence="4">Secreted protein</fullName>
    </recommendedName>
</protein>
<evidence type="ECO:0000256" key="1">
    <source>
        <dbReference type="SAM" id="SignalP"/>
    </source>
</evidence>
<accession>A0A9Q3PCN7</accession>
<comment type="caution">
    <text evidence="2">The sequence shown here is derived from an EMBL/GenBank/DDBJ whole genome shotgun (WGS) entry which is preliminary data.</text>
</comment>
<sequence>MRRDNLLKLIAVFFHLLSGLDATSQQKCGSAYAELGARSAKNSQVMCRNAGGNLYFCPFKKCRTPQGISIEKTLYFMNCREQKTNAIINVVWPTSFSANNTANSLTVSSGQKSKDLHGTRESINRTIDCYWRRWYEQNAVRPTCDGCW</sequence>